<keyword evidence="1" id="KW-0805">Transcription regulation</keyword>
<dbReference type="STRING" id="591205.SAMN05421538_105202"/>
<evidence type="ECO:0000256" key="2">
    <source>
        <dbReference type="ARBA" id="ARBA00023125"/>
    </source>
</evidence>
<dbReference type="GO" id="GO:0003677">
    <property type="term" value="F:DNA binding"/>
    <property type="evidence" value="ECO:0007669"/>
    <property type="project" value="UniProtKB-KW"/>
</dbReference>
<dbReference type="InterPro" id="IPR000792">
    <property type="entry name" value="Tscrpt_reg_LuxR_C"/>
</dbReference>
<dbReference type="Proteomes" id="UP000199344">
    <property type="component" value="Unassembled WGS sequence"/>
</dbReference>
<feature type="domain" description="HTH luxR-type" evidence="4">
    <location>
        <begin position="22"/>
        <end position="87"/>
    </location>
</feature>
<evidence type="ECO:0000259" key="4">
    <source>
        <dbReference type="PROSITE" id="PS50043"/>
    </source>
</evidence>
<evidence type="ECO:0000256" key="3">
    <source>
        <dbReference type="ARBA" id="ARBA00023163"/>
    </source>
</evidence>
<keyword evidence="6" id="KW-1185">Reference proteome</keyword>
<accession>A0A1G7BTS1</accession>
<proteinExistence type="predicted"/>
<reference evidence="5 6" key="1">
    <citation type="submission" date="2016-10" db="EMBL/GenBank/DDBJ databases">
        <authorList>
            <person name="de Groot N.N."/>
        </authorList>
    </citation>
    <scope>NUCLEOTIDE SEQUENCE [LARGE SCALE GENOMIC DNA]</scope>
    <source>
        <strain evidence="5 6">DSM 22220</strain>
    </source>
</reference>
<dbReference type="InterPro" id="IPR036388">
    <property type="entry name" value="WH-like_DNA-bd_sf"/>
</dbReference>
<dbReference type="PRINTS" id="PR00038">
    <property type="entry name" value="HTHLUXR"/>
</dbReference>
<dbReference type="GO" id="GO:0006355">
    <property type="term" value="P:regulation of DNA-templated transcription"/>
    <property type="evidence" value="ECO:0007669"/>
    <property type="project" value="InterPro"/>
</dbReference>
<dbReference type="PANTHER" id="PTHR44688:SF16">
    <property type="entry name" value="DNA-BINDING TRANSCRIPTIONAL ACTIVATOR DEVR_DOSR"/>
    <property type="match status" value="1"/>
</dbReference>
<dbReference type="SMART" id="SM00421">
    <property type="entry name" value="HTH_LUXR"/>
    <property type="match status" value="1"/>
</dbReference>
<protein>
    <submittedName>
        <fullName evidence="5">Two-component system, NarL family, nitrate/nitrite response regulator NarL</fullName>
    </submittedName>
</protein>
<gene>
    <name evidence="5" type="ORF">SAMN05421538_105202</name>
</gene>
<dbReference type="SUPFAM" id="SSF46894">
    <property type="entry name" value="C-terminal effector domain of the bipartite response regulators"/>
    <property type="match status" value="1"/>
</dbReference>
<dbReference type="Gene3D" id="1.10.10.10">
    <property type="entry name" value="Winged helix-like DNA-binding domain superfamily/Winged helix DNA-binding domain"/>
    <property type="match status" value="1"/>
</dbReference>
<keyword evidence="2" id="KW-0238">DNA-binding</keyword>
<evidence type="ECO:0000313" key="6">
    <source>
        <dbReference type="Proteomes" id="UP000199344"/>
    </source>
</evidence>
<dbReference type="PROSITE" id="PS50043">
    <property type="entry name" value="HTH_LUXR_2"/>
    <property type="match status" value="1"/>
</dbReference>
<dbReference type="InterPro" id="IPR016032">
    <property type="entry name" value="Sig_transdc_resp-reg_C-effctor"/>
</dbReference>
<sequence length="100" mass="10970">MCILPSRHAKRMLRYGAQPSDRFAGIDSLSERERTVLHHLSSGECDKSIAAAMNISDSTVRVHVRSLLKKLGARSRLEAALHAVGALQIQPRPEGSRLAN</sequence>
<dbReference type="PANTHER" id="PTHR44688">
    <property type="entry name" value="DNA-BINDING TRANSCRIPTIONAL ACTIVATOR DEVR_DOSR"/>
    <property type="match status" value="1"/>
</dbReference>
<keyword evidence="3" id="KW-0804">Transcription</keyword>
<evidence type="ECO:0000256" key="1">
    <source>
        <dbReference type="ARBA" id="ARBA00023015"/>
    </source>
</evidence>
<dbReference type="OrthoDB" id="9810375at2"/>
<name>A0A1G7BTS1_9RHOB</name>
<organism evidence="5 6">
    <name type="scientific">Paracoccus isoporae</name>
    <dbReference type="NCBI Taxonomy" id="591205"/>
    <lineage>
        <taxon>Bacteria</taxon>
        <taxon>Pseudomonadati</taxon>
        <taxon>Pseudomonadota</taxon>
        <taxon>Alphaproteobacteria</taxon>
        <taxon>Rhodobacterales</taxon>
        <taxon>Paracoccaceae</taxon>
        <taxon>Paracoccus</taxon>
    </lineage>
</organism>
<dbReference type="AlphaFoldDB" id="A0A1G7BTS1"/>
<evidence type="ECO:0000313" key="5">
    <source>
        <dbReference type="EMBL" id="SDE30397.1"/>
    </source>
</evidence>
<dbReference type="EMBL" id="FNAH01000005">
    <property type="protein sequence ID" value="SDE30397.1"/>
    <property type="molecule type" value="Genomic_DNA"/>
</dbReference>
<dbReference type="CDD" id="cd06170">
    <property type="entry name" value="LuxR_C_like"/>
    <property type="match status" value="1"/>
</dbReference>
<dbReference type="Pfam" id="PF00196">
    <property type="entry name" value="GerE"/>
    <property type="match status" value="1"/>
</dbReference>